<dbReference type="HOGENOM" id="CLU_281416_0_0_10"/>
<evidence type="ECO:0000313" key="3">
    <source>
        <dbReference type="EMBL" id="CDF79777.1"/>
    </source>
</evidence>
<proteinExistence type="predicted"/>
<protein>
    <submittedName>
        <fullName evidence="3">ASPIC/UnbV domain-containing protein</fullName>
    </submittedName>
</protein>
<dbReference type="Pfam" id="PF07593">
    <property type="entry name" value="UnbV_ASPIC"/>
    <property type="match status" value="1"/>
</dbReference>
<dbReference type="SUPFAM" id="SSF69318">
    <property type="entry name" value="Integrin alpha N-terminal domain"/>
    <property type="match status" value="3"/>
</dbReference>
<organism evidence="3 4">
    <name type="scientific">Formosa agariphila (strain DSM 15362 / KCTC 12365 / LMG 23005 / KMM 3901 / M-2Alg 35-1)</name>
    <dbReference type="NCBI Taxonomy" id="1347342"/>
    <lineage>
        <taxon>Bacteria</taxon>
        <taxon>Pseudomonadati</taxon>
        <taxon>Bacteroidota</taxon>
        <taxon>Flavobacteriia</taxon>
        <taxon>Flavobacteriales</taxon>
        <taxon>Flavobacteriaceae</taxon>
        <taxon>Formosa</taxon>
    </lineage>
</organism>
<accession>T2KLJ7</accession>
<feature type="domain" description="ASPIC/UnbV" evidence="2">
    <location>
        <begin position="492"/>
        <end position="550"/>
    </location>
</feature>
<dbReference type="STRING" id="1347342.BN863_20650"/>
<dbReference type="EMBL" id="HG315671">
    <property type="protein sequence ID" value="CDF79777.1"/>
    <property type="molecule type" value="Genomic_DNA"/>
</dbReference>
<dbReference type="PATRIC" id="fig|1347342.6.peg.2071"/>
<dbReference type="InterPro" id="IPR028994">
    <property type="entry name" value="Integrin_alpha_N"/>
</dbReference>
<dbReference type="InterPro" id="IPR011519">
    <property type="entry name" value="UnbV_ASPIC"/>
</dbReference>
<dbReference type="InterPro" id="IPR027039">
    <property type="entry name" value="Crtac1"/>
</dbReference>
<dbReference type="eggNOG" id="COG4888">
    <property type="taxonomic scope" value="Bacteria"/>
</dbReference>
<gene>
    <name evidence="3" type="ORF">BN863_20650</name>
</gene>
<dbReference type="PANTHER" id="PTHR16026">
    <property type="entry name" value="CARTILAGE ACIDIC PROTEIN 1"/>
    <property type="match status" value="1"/>
</dbReference>
<dbReference type="PANTHER" id="PTHR16026:SF0">
    <property type="entry name" value="CARTILAGE ACIDIC PROTEIN 1"/>
    <property type="match status" value="1"/>
</dbReference>
<dbReference type="InterPro" id="IPR013517">
    <property type="entry name" value="FG-GAP"/>
</dbReference>
<evidence type="ECO:0000256" key="1">
    <source>
        <dbReference type="ARBA" id="ARBA00022729"/>
    </source>
</evidence>
<evidence type="ECO:0000259" key="2">
    <source>
        <dbReference type="Pfam" id="PF07593"/>
    </source>
</evidence>
<keyword evidence="1" id="KW-0732">Signal</keyword>
<evidence type="ECO:0000313" key="4">
    <source>
        <dbReference type="Proteomes" id="UP000016160"/>
    </source>
</evidence>
<dbReference type="AlphaFoldDB" id="T2KLJ7"/>
<dbReference type="Proteomes" id="UP000016160">
    <property type="component" value="Chromosome"/>
</dbReference>
<dbReference type="Pfam" id="PF13517">
    <property type="entry name" value="FG-GAP_3"/>
    <property type="match status" value="8"/>
</dbReference>
<reference evidence="3 4" key="1">
    <citation type="journal article" date="2013" name="Appl. Environ. Microbiol.">
        <title>The genome of the alga-associated marine flavobacterium Formosa agariphila KMM 3901T reveals a broad potential for degradation of algal polysaccharides.</title>
        <authorList>
            <person name="Mann A.J."/>
            <person name="Hahnke R.L."/>
            <person name="Huang S."/>
            <person name="Werner J."/>
            <person name="Xing P."/>
            <person name="Barbeyron T."/>
            <person name="Huettel B."/>
            <person name="Stueber K."/>
            <person name="Reinhardt R."/>
            <person name="Harder J."/>
            <person name="Gloeckner F.O."/>
            <person name="Amann R.I."/>
            <person name="Teeling H."/>
        </authorList>
    </citation>
    <scope>NUCLEOTIDE SEQUENCE [LARGE SCALE GENOMIC DNA]</scope>
    <source>
        <strain evidence="4">DSM 15362 / KCTC 12365 / LMG 23005 / KMM 3901</strain>
    </source>
</reference>
<name>T2KLJ7_FORAG</name>
<dbReference type="Gene3D" id="2.130.10.130">
    <property type="entry name" value="Integrin alpha, N-terminal"/>
    <property type="match status" value="4"/>
</dbReference>
<keyword evidence="4" id="KW-1185">Reference proteome</keyword>
<sequence>MIETLDENYYQYMYAYVGGGVAAADFNKDGLVDLFFISNTFDNKLYLNKGNLKFEDITTKSGIEKRTGFDTGVSVADVNQDGYLDIYIVRGGSDAEDNKFANMLYINNGDLTFTEKAEQFGLADANRGIQATFFDYDKDGDLDVYIANTPDMTRKIEVIDLKALQTNSETIAAKGSDKLYQNDGNGHFTDVSITAGILPDLGFGLNPQVGDLNNDGWPDIYVCNDFNMPDFVYLNNKNGTFREGRNETVKHMSFNSMGGDMADINNDGLEDILTLDMNPQDYVRSKTTMGMTSIPMFEQMVASNYHYQYMHNMLQLNNGNGTFSEISQLAGIGNTDWSWSILSADFDLDGYNDIYVTNGVFRDVIDKDKNNEILAILRENKRKPTKEDFLKFAKMLPQQKLVNYFFKNKGDLTFEDTSAKWADTIPTFSNGAVYADLDNDGDLDIVVNNINDNVTLLKNNAIEQNSGNYLQIEFEGPKNNLFGNGVTSSIHLKDKSILTRQLVNSKGFLSSVSNKIHFGLAKDAIIEKLEIVWPDGKTLIIPKVNLNQVLKIAYSDAKIQENIQQNTSTLLTEVSFNYKHIDPYYNDFETQILLPHKLSQTGPAAAKTDLNGDGFDDIYLGGGHTQTGQLLLSQNDGSFKAKTIAAFEADKQFEDVSALFFDADNDGDQDLYVVSGSYEFSKTPKLLQDRLYLNQGNGNFTRANENLPEMISAGSIVTACDYDKDGDLDLFVGGRVIPNKYPYAPTSYLLKNNNGRFSIVTSTTAPDLENIGMITDALWSDMNADGILDLVVTGEWMGIQVFLNQNNKLVKSEAYKSLSETTGWWNKLYITDIDNDGDQDIIAGNLGLNYKFHASTEKPFQIYTKDFDFNGVEDIMLAKYVDDKEVPIRGKGCTAQQMPHLANKIKSYGDFASRDLVGILGEGVKSALHFSVNEFRSGIFRNNGDGNFSFEPFSNQLQKSPINGIIYNDFNNDSNKDLLFVGNNFQSEVETTRADAGIGSLLLRNSDASFKVLSDKNSGFFAPMDTRNMLELKSKLGNLILVINNNSNHQLFKINN</sequence>